<evidence type="ECO:0000256" key="4">
    <source>
        <dbReference type="ARBA" id="ARBA00022723"/>
    </source>
</evidence>
<dbReference type="InterPro" id="IPR006085">
    <property type="entry name" value="XPG_DNA_repair_N"/>
</dbReference>
<sequence length="604" mass="68407">MGVGGRFWDLLKPYAKYEDIDFLRGKRVAVDLPFWIVQHDQAIRARLPHARNPHIRTTFFRTIALFSKMGAYPVFVVDGNPSPLKQQARVERFFRGSGLDPSEVANAQVSAKEGQKGTPVKRNPVYTRYIQECTELLKLLGMPVLRADGEAEALCAQLNREGHVDACITADSDAFLFGATCVIKSLRSNSKEPFECYNVSDIESGLGLKRKQIIAIALLVGNDYDLHGVLGLGVDTALRLVRQFSEDEIFDRLCQIGKGSFPDLEKINEEIDTIAASTSMKSPHCLNCGHPGSKRAHTKVACEYCVLNGSKLFCVEKPCGFKCICPSCDQEREIKEKKRHENWLTKVCEKIASEKNFPNDEIIQLYLRETHGDCGNTDTPILRWDEYKVEDLIEFLVYHQHWDPSYIRKSILPMQSTIYLRKIADGPSIEQPLLCGQYEFDSVQRVKIQLGHPYYLVKWRRAICSNNFGDGANKESMIEEQMDPIEVDDSDVDLLNEPDLPEIIRNDNSCYLLTTENLELMQAAFPNAVERFQEQQRMKESKSKQKKTKSTGVQLSITGFYRSTKGRGEGSKTGEVQKSRGKEKASADLDENLPKAVRRRLLFG</sequence>
<organism evidence="16 17">
    <name type="scientific">Rhynchospora tenuis</name>
    <dbReference type="NCBI Taxonomy" id="198213"/>
    <lineage>
        <taxon>Eukaryota</taxon>
        <taxon>Viridiplantae</taxon>
        <taxon>Streptophyta</taxon>
        <taxon>Embryophyta</taxon>
        <taxon>Tracheophyta</taxon>
        <taxon>Spermatophyta</taxon>
        <taxon>Magnoliopsida</taxon>
        <taxon>Liliopsida</taxon>
        <taxon>Poales</taxon>
        <taxon>Cyperaceae</taxon>
        <taxon>Cyperoideae</taxon>
        <taxon>Rhynchosporeae</taxon>
        <taxon>Rhynchospora</taxon>
    </lineage>
</organism>
<protein>
    <recommendedName>
        <fullName evidence="12">Flap endonuclease GEN-like 1</fullName>
    </recommendedName>
</protein>
<evidence type="ECO:0000256" key="13">
    <source>
        <dbReference type="SAM" id="MobiDB-lite"/>
    </source>
</evidence>
<dbReference type="PANTHER" id="PTHR11081">
    <property type="entry name" value="FLAP ENDONUCLEASE FAMILY MEMBER"/>
    <property type="match status" value="1"/>
</dbReference>
<keyword evidence="10" id="KW-0539">Nucleus</keyword>
<dbReference type="GO" id="GO:0006281">
    <property type="term" value="P:DNA repair"/>
    <property type="evidence" value="ECO:0007669"/>
    <property type="project" value="UniProtKB-KW"/>
</dbReference>
<feature type="domain" description="XPG-I" evidence="14">
    <location>
        <begin position="138"/>
        <end position="208"/>
    </location>
</feature>
<dbReference type="GO" id="GO:0046872">
    <property type="term" value="F:metal ion binding"/>
    <property type="evidence" value="ECO:0007669"/>
    <property type="project" value="UniProtKB-KW"/>
</dbReference>
<evidence type="ECO:0000256" key="11">
    <source>
        <dbReference type="ARBA" id="ARBA00038112"/>
    </source>
</evidence>
<dbReference type="GO" id="GO:0005634">
    <property type="term" value="C:nucleus"/>
    <property type="evidence" value="ECO:0007669"/>
    <property type="project" value="UniProtKB-SubCell"/>
</dbReference>
<dbReference type="SUPFAM" id="SSF88723">
    <property type="entry name" value="PIN domain-like"/>
    <property type="match status" value="1"/>
</dbReference>
<feature type="region of interest" description="Disordered" evidence="13">
    <location>
        <begin position="534"/>
        <end position="591"/>
    </location>
</feature>
<dbReference type="InterPro" id="IPR029060">
    <property type="entry name" value="PIN-like_dom_sf"/>
</dbReference>
<evidence type="ECO:0000256" key="7">
    <source>
        <dbReference type="ARBA" id="ARBA00022801"/>
    </source>
</evidence>
<keyword evidence="6" id="KW-0227">DNA damage</keyword>
<dbReference type="CDD" id="cd09869">
    <property type="entry name" value="PIN_GEN1"/>
    <property type="match status" value="1"/>
</dbReference>
<feature type="compositionally biased region" description="Basic and acidic residues" evidence="13">
    <location>
        <begin position="566"/>
        <end position="587"/>
    </location>
</feature>
<keyword evidence="4" id="KW-0479">Metal-binding</keyword>
<keyword evidence="7" id="KW-0378">Hydrolase</keyword>
<keyword evidence="3" id="KW-0540">Nuclease</keyword>
<evidence type="ECO:0000256" key="1">
    <source>
        <dbReference type="ARBA" id="ARBA00001946"/>
    </source>
</evidence>
<dbReference type="InterPro" id="IPR036279">
    <property type="entry name" value="5-3_exonuclease_C_sf"/>
</dbReference>
<dbReference type="PRINTS" id="PR00853">
    <property type="entry name" value="XPGRADSUPER"/>
</dbReference>
<dbReference type="Proteomes" id="UP001210211">
    <property type="component" value="Unassembled WGS sequence"/>
</dbReference>
<accession>A0AAD5ZC16</accession>
<feature type="domain" description="XPG N-terminal" evidence="15">
    <location>
        <begin position="1"/>
        <end position="99"/>
    </location>
</feature>
<evidence type="ECO:0000256" key="6">
    <source>
        <dbReference type="ARBA" id="ARBA00022763"/>
    </source>
</evidence>
<comment type="similarity">
    <text evidence="11">Belongs to the XPG/RAD2 endonuclease family. GEN subfamily.</text>
</comment>
<gene>
    <name evidence="16" type="ORF">LUZ61_019821</name>
</gene>
<keyword evidence="9" id="KW-0234">DNA repair</keyword>
<evidence type="ECO:0000256" key="8">
    <source>
        <dbReference type="ARBA" id="ARBA00022842"/>
    </source>
</evidence>
<keyword evidence="5" id="KW-0255">Endonuclease</keyword>
<comment type="caution">
    <text evidence="16">The sequence shown here is derived from an EMBL/GenBank/DDBJ whole genome shotgun (WGS) entry which is preliminary data.</text>
</comment>
<name>A0AAD5ZC16_9POAL</name>
<dbReference type="Pfam" id="PF00752">
    <property type="entry name" value="XPG_N"/>
    <property type="match status" value="1"/>
</dbReference>
<evidence type="ECO:0000313" key="17">
    <source>
        <dbReference type="Proteomes" id="UP001210211"/>
    </source>
</evidence>
<evidence type="ECO:0000256" key="2">
    <source>
        <dbReference type="ARBA" id="ARBA00004123"/>
    </source>
</evidence>
<dbReference type="Pfam" id="PF00867">
    <property type="entry name" value="XPG_I"/>
    <property type="match status" value="1"/>
</dbReference>
<dbReference type="EMBL" id="JAMRDG010000002">
    <property type="protein sequence ID" value="KAJ3690657.1"/>
    <property type="molecule type" value="Genomic_DNA"/>
</dbReference>
<dbReference type="PANTHER" id="PTHR11081:SF59">
    <property type="entry name" value="FI23547P1"/>
    <property type="match status" value="1"/>
</dbReference>
<dbReference type="GO" id="GO:0009555">
    <property type="term" value="P:pollen development"/>
    <property type="evidence" value="ECO:0007669"/>
    <property type="project" value="TreeGrafter"/>
</dbReference>
<keyword evidence="8" id="KW-0460">Magnesium</keyword>
<proteinExistence type="inferred from homology"/>
<comment type="cofactor">
    <cofactor evidence="1">
        <name>Mg(2+)</name>
        <dbReference type="ChEBI" id="CHEBI:18420"/>
    </cofactor>
</comment>
<comment type="subcellular location">
    <subcellularLocation>
        <location evidence="2">Nucleus</location>
    </subcellularLocation>
</comment>
<evidence type="ECO:0000256" key="10">
    <source>
        <dbReference type="ARBA" id="ARBA00023242"/>
    </source>
</evidence>
<dbReference type="SMART" id="SM00484">
    <property type="entry name" value="XPGI"/>
    <property type="match status" value="1"/>
</dbReference>
<dbReference type="Gene3D" id="3.40.50.1010">
    <property type="entry name" value="5'-nuclease"/>
    <property type="match status" value="1"/>
</dbReference>
<feature type="compositionally biased region" description="Basic and acidic residues" evidence="13">
    <location>
        <begin position="534"/>
        <end position="543"/>
    </location>
</feature>
<dbReference type="SMART" id="SM00485">
    <property type="entry name" value="XPGN"/>
    <property type="match status" value="1"/>
</dbReference>
<evidence type="ECO:0000259" key="15">
    <source>
        <dbReference type="SMART" id="SM00485"/>
    </source>
</evidence>
<dbReference type="Gene3D" id="1.10.150.20">
    <property type="entry name" value="5' to 3' exonuclease, C-terminal subdomain"/>
    <property type="match status" value="1"/>
</dbReference>
<evidence type="ECO:0000256" key="5">
    <source>
        <dbReference type="ARBA" id="ARBA00022759"/>
    </source>
</evidence>
<dbReference type="InterPro" id="IPR006084">
    <property type="entry name" value="XPG/Rad2"/>
</dbReference>
<dbReference type="GO" id="GO:0017108">
    <property type="term" value="F:5'-flap endonuclease activity"/>
    <property type="evidence" value="ECO:0007669"/>
    <property type="project" value="TreeGrafter"/>
</dbReference>
<reference evidence="16 17" key="1">
    <citation type="journal article" date="2022" name="Cell">
        <title>Repeat-based holocentromeres influence genome architecture and karyotype evolution.</title>
        <authorList>
            <person name="Hofstatter P.G."/>
            <person name="Thangavel G."/>
            <person name="Lux T."/>
            <person name="Neumann P."/>
            <person name="Vondrak T."/>
            <person name="Novak P."/>
            <person name="Zhang M."/>
            <person name="Costa L."/>
            <person name="Castellani M."/>
            <person name="Scott A."/>
            <person name="Toegelov H."/>
            <person name="Fuchs J."/>
            <person name="Mata-Sucre Y."/>
            <person name="Dias Y."/>
            <person name="Vanzela A.L.L."/>
            <person name="Huettel B."/>
            <person name="Almeida C.C.S."/>
            <person name="Simkova H."/>
            <person name="Souza G."/>
            <person name="Pedrosa-Harand A."/>
            <person name="Macas J."/>
            <person name="Mayer K.F.X."/>
            <person name="Houben A."/>
            <person name="Marques A."/>
        </authorList>
    </citation>
    <scope>NUCLEOTIDE SEQUENCE [LARGE SCALE GENOMIC DNA]</scope>
    <source>
        <strain evidence="16">RhyTen1mFocal</strain>
    </source>
</reference>
<evidence type="ECO:0000256" key="12">
    <source>
        <dbReference type="ARBA" id="ARBA00073453"/>
    </source>
</evidence>
<dbReference type="SUPFAM" id="SSF47807">
    <property type="entry name" value="5' to 3' exonuclease, C-terminal subdomain"/>
    <property type="match status" value="1"/>
</dbReference>
<evidence type="ECO:0000256" key="3">
    <source>
        <dbReference type="ARBA" id="ARBA00022722"/>
    </source>
</evidence>
<dbReference type="FunFam" id="3.40.50.1010:FF:000032">
    <property type="entry name" value="Flap endonuclease GEN-like 1"/>
    <property type="match status" value="1"/>
</dbReference>
<evidence type="ECO:0000256" key="9">
    <source>
        <dbReference type="ARBA" id="ARBA00023204"/>
    </source>
</evidence>
<dbReference type="FunFam" id="1.10.150.20:FF:000030">
    <property type="entry name" value="Flap endonuclease GEN-like 1"/>
    <property type="match status" value="1"/>
</dbReference>
<dbReference type="AlphaFoldDB" id="A0AAD5ZC16"/>
<evidence type="ECO:0000259" key="14">
    <source>
        <dbReference type="SMART" id="SM00484"/>
    </source>
</evidence>
<dbReference type="InterPro" id="IPR006086">
    <property type="entry name" value="XPG-I_dom"/>
</dbReference>
<evidence type="ECO:0000313" key="16">
    <source>
        <dbReference type="EMBL" id="KAJ3690657.1"/>
    </source>
</evidence>
<keyword evidence="17" id="KW-1185">Reference proteome</keyword>